<feature type="compositionally biased region" description="Polar residues" evidence="12">
    <location>
        <begin position="732"/>
        <end position="749"/>
    </location>
</feature>
<dbReference type="STRING" id="1423814.HMPREF0549_0954"/>
<evidence type="ECO:0000256" key="8">
    <source>
        <dbReference type="PIRSR" id="PIRSR603469-2"/>
    </source>
</evidence>
<accession>C2EU18</accession>
<dbReference type="NCBIfam" id="TIGR03715">
    <property type="entry name" value="KxYKxGKxW"/>
    <property type="match status" value="1"/>
</dbReference>
<dbReference type="EMBL" id="ACGV01000123">
    <property type="protein sequence ID" value="EEJ40550.1"/>
    <property type="molecule type" value="Genomic_DNA"/>
</dbReference>
<feature type="binding site" evidence="9">
    <location>
        <position position="426"/>
    </location>
    <ligand>
        <name>Ca(2+)</name>
        <dbReference type="ChEBI" id="CHEBI:29108"/>
        <label>1</label>
    </ligand>
</feature>
<feature type="binding site" evidence="8">
    <location>
        <position position="281"/>
    </location>
    <ligand>
        <name>substrate</name>
    </ligand>
</feature>
<dbReference type="Proteomes" id="UP000004483">
    <property type="component" value="Unassembled WGS sequence"/>
</dbReference>
<dbReference type="InterPro" id="IPR023296">
    <property type="entry name" value="Glyco_hydro_beta-prop_sf"/>
</dbReference>
<keyword evidence="4" id="KW-0732">Signal</keyword>
<evidence type="ECO:0000256" key="4">
    <source>
        <dbReference type="ARBA" id="ARBA00022729"/>
    </source>
</evidence>
<dbReference type="Gene3D" id="2.115.10.20">
    <property type="entry name" value="Glycosyl hydrolase domain, family 43"/>
    <property type="match status" value="1"/>
</dbReference>
<evidence type="ECO:0000256" key="6">
    <source>
        <dbReference type="ARBA" id="ARBA00023088"/>
    </source>
</evidence>
<evidence type="ECO:0000256" key="10">
    <source>
        <dbReference type="PIRSR" id="PIRSR603469-4"/>
    </source>
</evidence>
<feature type="compositionally biased region" description="Polar residues" evidence="12">
    <location>
        <begin position="80"/>
        <end position="90"/>
    </location>
</feature>
<dbReference type="eggNOG" id="COG1621">
    <property type="taxonomic scope" value="Bacteria"/>
</dbReference>
<evidence type="ECO:0000256" key="11">
    <source>
        <dbReference type="RuleBase" id="RU361220"/>
    </source>
</evidence>
<feature type="region of interest" description="Disordered" evidence="12">
    <location>
        <begin position="79"/>
        <end position="103"/>
    </location>
</feature>
<evidence type="ECO:0000259" key="14">
    <source>
        <dbReference type="PROSITE" id="PS50847"/>
    </source>
</evidence>
<keyword evidence="13" id="KW-0812">Transmembrane</keyword>
<keyword evidence="15" id="KW-0808">Transferase</keyword>
<keyword evidence="9" id="KW-0479">Metal-binding</keyword>
<evidence type="ECO:0000256" key="12">
    <source>
        <dbReference type="SAM" id="MobiDB-lite"/>
    </source>
</evidence>
<proteinExistence type="inferred from homology"/>
<gene>
    <name evidence="15" type="primary">ftf</name>
    <name evidence="15" type="ORF">HMPREF0549_0954</name>
</gene>
<dbReference type="Pfam" id="PF02435">
    <property type="entry name" value="Glyco_hydro_68"/>
    <property type="match status" value="1"/>
</dbReference>
<feature type="binding site" evidence="9">
    <location>
        <position position="460"/>
    </location>
    <ligand>
        <name>Ca(2+)</name>
        <dbReference type="ChEBI" id="CHEBI:29108"/>
        <label>1</label>
    </ligand>
</feature>
<feature type="binding site" evidence="8">
    <location>
        <begin position="461"/>
        <end position="463"/>
    </location>
    <ligand>
        <name>substrate</name>
    </ligand>
</feature>
<feature type="binding site" evidence="9">
    <location>
        <position position="389"/>
    </location>
    <ligand>
        <name>Ca(2+)</name>
        <dbReference type="ChEBI" id="CHEBI:29108"/>
        <label>1</label>
    </ligand>
</feature>
<feature type="compositionally biased region" description="Pro residues" evidence="12">
    <location>
        <begin position="667"/>
        <end position="680"/>
    </location>
</feature>
<feature type="binding site" evidence="9">
    <location>
        <position position="257"/>
    </location>
    <ligand>
        <name>Ca(2+)</name>
        <dbReference type="ChEBI" id="CHEBI:29108"/>
        <label>1</label>
    </ligand>
</feature>
<keyword evidence="6" id="KW-0572">Peptidoglycan-anchor</keyword>
<feature type="domain" description="Gram-positive cocci surface proteins LPxTG" evidence="14">
    <location>
        <begin position="745"/>
        <end position="776"/>
    </location>
</feature>
<protein>
    <submittedName>
        <fullName evidence="15">KxYKxGKxW signal domain protein</fullName>
        <ecNumber evidence="15">2.4.1.10</ecNumber>
    </submittedName>
</protein>
<feature type="binding site" evidence="9">
    <location>
        <position position="606"/>
    </location>
    <ligand>
        <name>Ca(2+)</name>
        <dbReference type="ChEBI" id="CHEBI:29108"/>
        <label>1</label>
    </ligand>
</feature>
<comment type="caution">
    <text evidence="15">The sequence shown here is derived from an EMBL/GenBank/DDBJ whole genome shotgun (WGS) entry which is preliminary data.</text>
</comment>
<evidence type="ECO:0000256" key="9">
    <source>
        <dbReference type="PIRSR" id="PIRSR603469-3"/>
    </source>
</evidence>
<feature type="binding site" evidence="9">
    <location>
        <position position="599"/>
    </location>
    <ligand>
        <name>Ca(2+)</name>
        <dbReference type="ChEBI" id="CHEBI:29108"/>
        <label>1</label>
    </ligand>
</feature>
<evidence type="ECO:0000256" key="5">
    <source>
        <dbReference type="ARBA" id="ARBA00022837"/>
    </source>
</evidence>
<feature type="transmembrane region" description="Helical" evidence="13">
    <location>
        <begin position="753"/>
        <end position="771"/>
    </location>
</feature>
<dbReference type="InterPro" id="IPR019931">
    <property type="entry name" value="LPXTG_anchor"/>
</dbReference>
<evidence type="ECO:0000256" key="7">
    <source>
        <dbReference type="PIRSR" id="PIRSR603469-1"/>
    </source>
</evidence>
<evidence type="ECO:0000256" key="2">
    <source>
        <dbReference type="ARBA" id="ARBA00022512"/>
    </source>
</evidence>
<organism evidence="15 16">
    <name type="scientific">Limosilactobacillus vaginalis DSM 5837 = ATCC 49540</name>
    <dbReference type="NCBI Taxonomy" id="1423814"/>
    <lineage>
        <taxon>Bacteria</taxon>
        <taxon>Bacillati</taxon>
        <taxon>Bacillota</taxon>
        <taxon>Bacilli</taxon>
        <taxon>Lactobacillales</taxon>
        <taxon>Lactobacillaceae</taxon>
        <taxon>Limosilactobacillus</taxon>
    </lineage>
</organism>
<feature type="binding site" evidence="9">
    <location>
        <position position="601"/>
    </location>
    <ligand>
        <name>Ca(2+)</name>
        <dbReference type="ChEBI" id="CHEBI:29108"/>
        <label>1</label>
    </ligand>
</feature>
<feature type="site" description="Transition state stabilizer" evidence="10">
    <location>
        <position position="365"/>
    </location>
</feature>
<name>C2EU18_9LACO</name>
<dbReference type="GO" id="GO:0046872">
    <property type="term" value="F:metal ion binding"/>
    <property type="evidence" value="ECO:0007669"/>
    <property type="project" value="UniProtKB-KW"/>
</dbReference>
<evidence type="ECO:0000256" key="3">
    <source>
        <dbReference type="ARBA" id="ARBA00022525"/>
    </source>
</evidence>
<keyword evidence="5 9" id="KW-0106">Calcium</keyword>
<keyword evidence="3" id="KW-0964">Secreted</keyword>
<dbReference type="InterPro" id="IPR003469">
    <property type="entry name" value="Glyco_hydro_68"/>
</dbReference>
<evidence type="ECO:0000313" key="16">
    <source>
        <dbReference type="Proteomes" id="UP000004483"/>
    </source>
</evidence>
<comment type="similarity">
    <text evidence="1 11">Belongs to the glycosyl hydrolase 68 family.</text>
</comment>
<keyword evidence="13" id="KW-1133">Transmembrane helix</keyword>
<feature type="binding site" evidence="8">
    <location>
        <position position="481"/>
    </location>
    <ligand>
        <name>substrate</name>
    </ligand>
</feature>
<evidence type="ECO:0000256" key="13">
    <source>
        <dbReference type="SAM" id="Phobius"/>
    </source>
</evidence>
<dbReference type="PROSITE" id="PS50847">
    <property type="entry name" value="GRAM_POS_ANCHORING"/>
    <property type="match status" value="1"/>
</dbReference>
<keyword evidence="2" id="KW-0134">Cell wall</keyword>
<feature type="binding site" evidence="9">
    <location>
        <position position="359"/>
    </location>
    <ligand>
        <name>Ca(2+)</name>
        <dbReference type="ChEBI" id="CHEBI:29108"/>
        <label>1</label>
    </ligand>
</feature>
<feature type="binding site" evidence="8">
    <location>
        <position position="211"/>
    </location>
    <ligand>
        <name>substrate</name>
    </ligand>
</feature>
<dbReference type="InterPro" id="IPR022263">
    <property type="entry name" value="KxYKxGKxW"/>
</dbReference>
<dbReference type="NCBIfam" id="TIGR01167">
    <property type="entry name" value="LPXTG_anchor"/>
    <property type="match status" value="1"/>
</dbReference>
<feature type="active site" description="Proton donor/acceptor" evidence="7">
    <location>
        <position position="463"/>
    </location>
</feature>
<comment type="cofactor">
    <cofactor evidence="9">
        <name>Ca(2+)</name>
        <dbReference type="ChEBI" id="CHEBI:29108"/>
    </cofactor>
</comment>
<keyword evidence="13" id="KW-0472">Membrane</keyword>
<feature type="region of interest" description="Disordered" evidence="12">
    <location>
        <begin position="623"/>
        <end position="749"/>
    </location>
</feature>
<dbReference type="Pfam" id="PF19258">
    <property type="entry name" value="KxYKxGKxW_sig"/>
    <property type="match status" value="1"/>
</dbReference>
<dbReference type="AlphaFoldDB" id="C2EU18"/>
<keyword evidence="15" id="KW-0328">Glycosyltransferase</keyword>
<evidence type="ECO:0000256" key="1">
    <source>
        <dbReference type="ARBA" id="ARBA00006775"/>
    </source>
</evidence>
<dbReference type="GO" id="GO:0009758">
    <property type="term" value="P:carbohydrate utilization"/>
    <property type="evidence" value="ECO:0007669"/>
    <property type="project" value="InterPro"/>
</dbReference>
<dbReference type="HOGENOM" id="CLU_013854_0_0_9"/>
<dbReference type="GO" id="GO:0050053">
    <property type="term" value="F:levansucrase activity"/>
    <property type="evidence" value="ECO:0007669"/>
    <property type="project" value="UniProtKB-EC"/>
</dbReference>
<feature type="binding site" evidence="9">
    <location>
        <position position="428"/>
    </location>
    <ligand>
        <name>Ca(2+)</name>
        <dbReference type="ChEBI" id="CHEBI:29108"/>
        <label>1</label>
    </ligand>
</feature>
<dbReference type="EC" id="2.4.1.10" evidence="15"/>
<feature type="binding site" evidence="8">
    <location>
        <begin position="364"/>
        <end position="365"/>
    </location>
    <ligand>
        <name>substrate</name>
    </ligand>
</feature>
<sequence length="776" mass="84420">MILSLLDFDKRLTLGGNVLEYKEHKKMYKVGKNWAVATLVSAGILMGATTVHADTTTVSATDNDVTTTQPVAVTPVETVSAENGASQPGTTEHPGDVAQPGKQINDQTTQTKDQYGLTPDAAKAVQDAGMDPAKLTQDQVTNLDKINFKKSGSDKTGTQMTYEQYRGIANDLINRDHRYSIPFFNAKEIQNMPASHTRDAETNEIADLDIWDSWPVQDANTGEVVNWNGYQLAVAMMGIPAKNDSHIYLLYNKYGNNNLADWKNAGPIFGFNQNSLHQQWSGSATKNSDGTIELFYTDVDTSDHGLNNQRIAAANLTLTVNPDGTVSINKVNNNHIIFAGDGYHYQTYAQWRATNKGADNVAMRDAHVIEVDGQRYLVFEASTGTENYQGEDQIYNWQNYGDNAKTNIENFFGILNNDDMTSRASWANAALGILRLNNDESNPKLAEVYTPLVSAPMVSDEIERPDIVKLNGKYYLFAATRLNRGTGDDLWSKADKTIGDNVVMIGYVSDHLTYGYKPLNGNGVVLTSSVPFNWRTSTYSYYAMPIAGDDSDVLITAYMTNRGYVAGQGNRSTWAPSFLVKINNDGTTQVLSKATNQGDWIWDSSSENDKMLAKSIDEAKLKGEAVPTRVPDLSSGSKKDDPDPVPGYQPGKGSWAVGPDDVAPELPEFPLPDKPTPTTPDRPEKPTTPDPDNPGKPTSNTPGTPEQPLNPGQPVISGTPGTSDVPSGKPAIQQTNNVKNDPATLPQTGNESGVVALYVGSLFALLGLAGIQKRVK</sequence>
<reference evidence="15 16" key="1">
    <citation type="submission" date="2009-01" db="EMBL/GenBank/DDBJ databases">
        <authorList>
            <person name="Qin X."/>
            <person name="Bachman B."/>
            <person name="Battles P."/>
            <person name="Bell A."/>
            <person name="Bess C."/>
            <person name="Bickham C."/>
            <person name="Chaboub L."/>
            <person name="Chen D."/>
            <person name="Coyle M."/>
            <person name="Deiros D.R."/>
            <person name="Dinh H."/>
            <person name="Forbes L."/>
            <person name="Fowler G."/>
            <person name="Francisco L."/>
            <person name="Fu Q."/>
            <person name="Gubbala S."/>
            <person name="Hale W."/>
            <person name="Han Y."/>
            <person name="Hemphill L."/>
            <person name="Highlander S.K."/>
            <person name="Hirani K."/>
            <person name="Hogues M."/>
            <person name="Jackson L."/>
            <person name="Jakkamsetti A."/>
            <person name="Javaid M."/>
            <person name="Jiang H."/>
            <person name="Korchina V."/>
            <person name="Kovar C."/>
            <person name="Lara F."/>
            <person name="Lee S."/>
            <person name="Mata R."/>
            <person name="Mathew T."/>
            <person name="Moen C."/>
            <person name="Morales K."/>
            <person name="Munidasa M."/>
            <person name="Nazareth L."/>
            <person name="Ngo R."/>
            <person name="Nguyen L."/>
            <person name="Okwuonu G."/>
            <person name="Ongeri F."/>
            <person name="Patil S."/>
            <person name="Petrosino J."/>
            <person name="Pham C."/>
            <person name="Pham P."/>
            <person name="Pu L.-L."/>
            <person name="Puazo M."/>
            <person name="Raj R."/>
            <person name="Reid J."/>
            <person name="Rouhana J."/>
            <person name="Saada N."/>
            <person name="Shang Y."/>
            <person name="Simmons D."/>
            <person name="Thornton R."/>
            <person name="Warren J."/>
            <person name="Weissenberger G."/>
            <person name="Zhang J."/>
            <person name="Zhang L."/>
            <person name="Zhou C."/>
            <person name="Zhu D."/>
            <person name="Muzny D."/>
            <person name="Worley K."/>
            <person name="Gibbs R."/>
        </authorList>
    </citation>
    <scope>NUCLEOTIDE SEQUENCE [LARGE SCALE GENOMIC DNA]</scope>
    <source>
        <strain evidence="15 16">ATCC 49540</strain>
    </source>
</reference>
<evidence type="ECO:0000313" key="15">
    <source>
        <dbReference type="EMBL" id="EEJ40550.1"/>
    </source>
</evidence>
<feature type="active site" description="Nucleophile" evidence="7">
    <location>
        <position position="212"/>
    </location>
</feature>
<dbReference type="SUPFAM" id="SSF75005">
    <property type="entry name" value="Arabinanase/levansucrase/invertase"/>
    <property type="match status" value="1"/>
</dbReference>
<dbReference type="CDD" id="cd08997">
    <property type="entry name" value="GH68"/>
    <property type="match status" value="1"/>
</dbReference>